<dbReference type="AlphaFoldDB" id="A0A450T4X4"/>
<name>A0A450T4X4_9GAMM</name>
<dbReference type="EMBL" id="CAADFD010000067">
    <property type="protein sequence ID" value="VFJ61727.1"/>
    <property type="molecule type" value="Genomic_DNA"/>
</dbReference>
<sequence length="35" mass="3349">MTGDVTSGSVSALGVALRGDSTLIMLAAGELIANG</sequence>
<accession>A0A450T4X4</accession>
<organism evidence="1">
    <name type="scientific">Candidatus Kentrum sp. FW</name>
    <dbReference type="NCBI Taxonomy" id="2126338"/>
    <lineage>
        <taxon>Bacteria</taxon>
        <taxon>Pseudomonadati</taxon>
        <taxon>Pseudomonadota</taxon>
        <taxon>Gammaproteobacteria</taxon>
        <taxon>Candidatus Kentrum</taxon>
    </lineage>
</organism>
<gene>
    <name evidence="1" type="ORF">BECKFW1821B_GA0114236_106717</name>
</gene>
<reference evidence="1" key="1">
    <citation type="submission" date="2019-02" db="EMBL/GenBank/DDBJ databases">
        <authorList>
            <person name="Gruber-Vodicka R. H."/>
            <person name="Seah K. B. B."/>
        </authorList>
    </citation>
    <scope>NUCLEOTIDE SEQUENCE</scope>
    <source>
        <strain evidence="1">BECK_BZ106</strain>
    </source>
</reference>
<protein>
    <submittedName>
        <fullName evidence="1">Uncharacterized protein</fullName>
    </submittedName>
</protein>
<proteinExistence type="predicted"/>
<evidence type="ECO:0000313" key="1">
    <source>
        <dbReference type="EMBL" id="VFJ61727.1"/>
    </source>
</evidence>